<proteinExistence type="predicted"/>
<dbReference type="InterPro" id="IPR006439">
    <property type="entry name" value="HAD-SF_hydro_IA"/>
</dbReference>
<sequence>MILNNIQAAVFDMDGLLLDTERICCEILTQVFKEYDQELSLDEYRSLIGLNSREVRLRIAQKLGPTHDLEPFVKLWKSRYFVQTVEKAAPVKQGVVALLEYLKQEEIPMVVATSTDHATAEKKLAKAGLIKYFSILVGGDQIEHSKPAPDIYLSAAQKLGVDSLNCLAFEDSRYGVEAALNAGMQTIHIPDMLELPQGLLERCAGVYRDCGDFLNIFDKVNT</sequence>
<dbReference type="Gene3D" id="1.10.150.240">
    <property type="entry name" value="Putative phosphatase, domain 2"/>
    <property type="match status" value="1"/>
</dbReference>
<dbReference type="STRING" id="313628.LNTAR_04876"/>
<dbReference type="Gene3D" id="3.40.50.1000">
    <property type="entry name" value="HAD superfamily/HAD-like"/>
    <property type="match status" value="1"/>
</dbReference>
<dbReference type="SUPFAM" id="SSF56784">
    <property type="entry name" value="HAD-like"/>
    <property type="match status" value="1"/>
</dbReference>
<dbReference type="eggNOG" id="COG0637">
    <property type="taxonomic scope" value="Bacteria"/>
</dbReference>
<dbReference type="PANTHER" id="PTHR18901">
    <property type="entry name" value="2-DEOXYGLUCOSE-6-PHOSPHATE PHOSPHATASE 2"/>
    <property type="match status" value="1"/>
</dbReference>
<dbReference type="PRINTS" id="PR00413">
    <property type="entry name" value="HADHALOGNASE"/>
</dbReference>
<evidence type="ECO:0000313" key="1">
    <source>
        <dbReference type="EMBL" id="EDM27417.1"/>
    </source>
</evidence>
<dbReference type="Proteomes" id="UP000004947">
    <property type="component" value="Unassembled WGS sequence"/>
</dbReference>
<dbReference type="InterPro" id="IPR041492">
    <property type="entry name" value="HAD_2"/>
</dbReference>
<dbReference type="SFLD" id="SFLDS00003">
    <property type="entry name" value="Haloacid_Dehalogenase"/>
    <property type="match status" value="1"/>
</dbReference>
<dbReference type="RefSeq" id="WP_007278722.1">
    <property type="nucleotide sequence ID" value="NZ_ABCK01000009.1"/>
</dbReference>
<dbReference type="EMBL" id="ABCK01000009">
    <property type="protein sequence ID" value="EDM27417.1"/>
    <property type="molecule type" value="Genomic_DNA"/>
</dbReference>
<organism evidence="1 2">
    <name type="scientific">Lentisphaera araneosa HTCC2155</name>
    <dbReference type="NCBI Taxonomy" id="313628"/>
    <lineage>
        <taxon>Bacteria</taxon>
        <taxon>Pseudomonadati</taxon>
        <taxon>Lentisphaerota</taxon>
        <taxon>Lentisphaeria</taxon>
        <taxon>Lentisphaerales</taxon>
        <taxon>Lentisphaeraceae</taxon>
        <taxon>Lentisphaera</taxon>
    </lineage>
</organism>
<dbReference type="InterPro" id="IPR036412">
    <property type="entry name" value="HAD-like_sf"/>
</dbReference>
<dbReference type="PANTHER" id="PTHR18901:SF38">
    <property type="entry name" value="PSEUDOURIDINE-5'-PHOSPHATASE"/>
    <property type="match status" value="1"/>
</dbReference>
<dbReference type="InterPro" id="IPR023214">
    <property type="entry name" value="HAD_sf"/>
</dbReference>
<dbReference type="NCBIfam" id="TIGR01509">
    <property type="entry name" value="HAD-SF-IA-v3"/>
    <property type="match status" value="1"/>
</dbReference>
<dbReference type="NCBIfam" id="TIGR01549">
    <property type="entry name" value="HAD-SF-IA-v1"/>
    <property type="match status" value="1"/>
</dbReference>
<keyword evidence="2" id="KW-1185">Reference proteome</keyword>
<accession>A6DLG2</accession>
<dbReference type="SFLD" id="SFLDG01135">
    <property type="entry name" value="C1.5.6:_HAD__Beta-PGM__Phospha"/>
    <property type="match status" value="1"/>
</dbReference>
<dbReference type="Pfam" id="PF13419">
    <property type="entry name" value="HAD_2"/>
    <property type="match status" value="1"/>
</dbReference>
<comment type="caution">
    <text evidence="1">The sequence shown here is derived from an EMBL/GenBank/DDBJ whole genome shotgun (WGS) entry which is preliminary data.</text>
</comment>
<protein>
    <submittedName>
        <fullName evidence="1">Phosphoglycolate phosphatase</fullName>
    </submittedName>
</protein>
<evidence type="ECO:0000313" key="2">
    <source>
        <dbReference type="Proteomes" id="UP000004947"/>
    </source>
</evidence>
<dbReference type="SFLD" id="SFLDG01129">
    <property type="entry name" value="C1.5:_HAD__Beta-PGM__Phosphata"/>
    <property type="match status" value="1"/>
</dbReference>
<dbReference type="InterPro" id="IPR023198">
    <property type="entry name" value="PGP-like_dom2"/>
</dbReference>
<gene>
    <name evidence="1" type="ORF">LNTAR_04876</name>
</gene>
<name>A6DLG2_9BACT</name>
<dbReference type="AlphaFoldDB" id="A6DLG2"/>
<reference evidence="1 2" key="1">
    <citation type="journal article" date="2010" name="J. Bacteriol.">
        <title>Genome sequence of Lentisphaera araneosa HTCC2155T, the type species of the order Lentisphaerales in the phylum Lentisphaerae.</title>
        <authorList>
            <person name="Thrash J.C."/>
            <person name="Cho J.C."/>
            <person name="Vergin K.L."/>
            <person name="Morris R.M."/>
            <person name="Giovannoni S.J."/>
        </authorList>
    </citation>
    <scope>NUCLEOTIDE SEQUENCE [LARGE SCALE GENOMIC DNA]</scope>
    <source>
        <strain evidence="1 2">HTCC2155</strain>
    </source>
</reference>
<dbReference type="OrthoDB" id="9797743at2"/>